<gene>
    <name evidence="1" type="ORF">SCAZ3_11020</name>
</gene>
<organism evidence="1 2">
    <name type="scientific">Streptococcus canis FSL Z3-227</name>
    <dbReference type="NCBI Taxonomy" id="482234"/>
    <lineage>
        <taxon>Bacteria</taxon>
        <taxon>Bacillati</taxon>
        <taxon>Bacillota</taxon>
        <taxon>Bacilli</taxon>
        <taxon>Lactobacillales</taxon>
        <taxon>Streptococcaceae</taxon>
        <taxon>Streptococcus</taxon>
    </lineage>
</organism>
<sequence length="77" mass="8734">MRFAGLFSVFILVYAFERHLGDQCLLVLNYFYADEVALEWPSVYQTGKVVISNYEGGILGDWVTLKPCQTLAILVNN</sequence>
<dbReference type="Proteomes" id="UP000004423">
    <property type="component" value="Unassembled WGS sequence"/>
</dbReference>
<dbReference type="SUPFAM" id="SSF51011">
    <property type="entry name" value="Glycosyl hydrolase domain"/>
    <property type="match status" value="1"/>
</dbReference>
<proteinExistence type="predicted"/>
<dbReference type="InterPro" id="IPR013780">
    <property type="entry name" value="Glyco_hydro_b"/>
</dbReference>
<dbReference type="EMBL" id="AIDX01000001">
    <property type="protein sequence ID" value="EIQ82889.1"/>
    <property type="molecule type" value="Genomic_DNA"/>
</dbReference>
<keyword evidence="1" id="KW-0378">Hydrolase</keyword>
<dbReference type="GO" id="GO:0016787">
    <property type="term" value="F:hydrolase activity"/>
    <property type="evidence" value="ECO:0007669"/>
    <property type="project" value="UniProtKB-KW"/>
</dbReference>
<name>A0AAV3FVC4_STRCB</name>
<evidence type="ECO:0000313" key="1">
    <source>
        <dbReference type="EMBL" id="EIQ82889.1"/>
    </source>
</evidence>
<reference evidence="1 2" key="1">
    <citation type="journal article" date="2012" name="PLoS ONE">
        <title>Gene Repertoire Evolution of Streptococcus pyogenes Inferred from Phylogenomic Analysis with Streptococcus canis and Streptococcus dysgalactiae.</title>
        <authorList>
            <person name="Lefebure T."/>
            <person name="Richards V.P."/>
            <person name="Lang P."/>
            <person name="Pavinski-Bitar P."/>
            <person name="Stanhope M.J."/>
        </authorList>
    </citation>
    <scope>NUCLEOTIDE SEQUENCE [LARGE SCALE GENOMIC DNA]</scope>
    <source>
        <strain evidence="1 2">FSL Z3-227</strain>
    </source>
</reference>
<accession>A0AAV3FVC4</accession>
<comment type="caution">
    <text evidence="1">The sequence shown here is derived from an EMBL/GenBank/DDBJ whole genome shotgun (WGS) entry which is preliminary data.</text>
</comment>
<dbReference type="Gene3D" id="2.60.40.1180">
    <property type="entry name" value="Golgi alpha-mannosidase II"/>
    <property type="match status" value="1"/>
</dbReference>
<evidence type="ECO:0000313" key="2">
    <source>
        <dbReference type="Proteomes" id="UP000004423"/>
    </source>
</evidence>
<protein>
    <submittedName>
        <fullName evidence="1">Trehalose-6-phosphate hydrolase</fullName>
    </submittedName>
</protein>
<dbReference type="AlphaFoldDB" id="A0AAV3FVC4"/>